<reference evidence="6 8" key="1">
    <citation type="submission" date="2020-01" db="EMBL/GenBank/DDBJ databases">
        <title>the WGS Modestobacter muralis CPCC 204518.</title>
        <authorList>
            <person name="Jiang Z."/>
        </authorList>
    </citation>
    <scope>NUCLEOTIDE SEQUENCE [LARGE SCALE GENOMIC DNA]</scope>
    <source>
        <strain evidence="6 8">DSM 100205</strain>
    </source>
</reference>
<dbReference type="AlphaFoldDB" id="A0A6P0H1N7"/>
<reference evidence="7 9" key="2">
    <citation type="submission" date="2020-02" db="EMBL/GenBank/DDBJ databases">
        <title>The WGS of Modestobacter muralis DSM 100205.</title>
        <authorList>
            <person name="Jiang Z."/>
        </authorList>
    </citation>
    <scope>NUCLEOTIDE SEQUENCE [LARGE SCALE GENOMIC DNA]</scope>
    <source>
        <strain evidence="7 9">DSM 100205</strain>
    </source>
</reference>
<feature type="domain" description="Glycosyltransferase 2-like" evidence="5">
    <location>
        <begin position="12"/>
        <end position="169"/>
    </location>
</feature>
<evidence type="ECO:0000256" key="4">
    <source>
        <dbReference type="ARBA" id="ARBA00022679"/>
    </source>
</evidence>
<dbReference type="RefSeq" id="WP_163609297.1">
    <property type="nucleotide sequence ID" value="NZ_JAAGWB010000004.1"/>
</dbReference>
<dbReference type="EMBL" id="JAAGWH010000004">
    <property type="protein sequence ID" value="NEK92831.1"/>
    <property type="molecule type" value="Genomic_DNA"/>
</dbReference>
<keyword evidence="8" id="KW-1185">Reference proteome</keyword>
<comment type="similarity">
    <text evidence="2">Belongs to the glycosyltransferase 2 family.</text>
</comment>
<evidence type="ECO:0000256" key="1">
    <source>
        <dbReference type="ARBA" id="ARBA00004776"/>
    </source>
</evidence>
<dbReference type="SUPFAM" id="SSF53448">
    <property type="entry name" value="Nucleotide-diphospho-sugar transferases"/>
    <property type="match status" value="1"/>
</dbReference>
<comment type="pathway">
    <text evidence="1">Cell wall biogenesis; cell wall polysaccharide biosynthesis.</text>
</comment>
<sequence>MTDHTPDPRVAVVVITHNRREELLLALTRLRELPEQPHVVVVDNGSADGTAAAVLRDHPWVELIASDENLGAVGRNLGVARLQTPYVAFCDDDTWWDPGSLRAAADALDAHPRLAVITARILVEPGGVEDPIVVELRDSPVVGADWLPGPALGSFLAGASVLRREAFNEVGGFSARLWLGGEEELMAGDLAARGWELCYLEHLTIHHQASTARDPHKRRADGIRNTLWTTWLRRPLRPALRRTVHLLRTVPRDQVTATGLVRAVRGLPWVLRERQVLPPHAEARFAALEDAQRKSTARRYVS</sequence>
<dbReference type="PANTHER" id="PTHR43179">
    <property type="entry name" value="RHAMNOSYLTRANSFERASE WBBL"/>
    <property type="match status" value="1"/>
</dbReference>
<evidence type="ECO:0000313" key="6">
    <source>
        <dbReference type="EMBL" id="NEK92831.1"/>
    </source>
</evidence>
<evidence type="ECO:0000259" key="5">
    <source>
        <dbReference type="Pfam" id="PF00535"/>
    </source>
</evidence>
<dbReference type="Proteomes" id="UP000468828">
    <property type="component" value="Unassembled WGS sequence"/>
</dbReference>
<evidence type="ECO:0000313" key="9">
    <source>
        <dbReference type="Proteomes" id="UP000471152"/>
    </source>
</evidence>
<dbReference type="Gene3D" id="3.90.550.10">
    <property type="entry name" value="Spore Coat Polysaccharide Biosynthesis Protein SpsA, Chain A"/>
    <property type="match status" value="1"/>
</dbReference>
<keyword evidence="3" id="KW-0328">Glycosyltransferase</keyword>
<evidence type="ECO:0000313" key="8">
    <source>
        <dbReference type="Proteomes" id="UP000468828"/>
    </source>
</evidence>
<dbReference type="InterPro" id="IPR029044">
    <property type="entry name" value="Nucleotide-diphossugar_trans"/>
</dbReference>
<dbReference type="GO" id="GO:0016757">
    <property type="term" value="F:glycosyltransferase activity"/>
    <property type="evidence" value="ECO:0007669"/>
    <property type="project" value="UniProtKB-KW"/>
</dbReference>
<dbReference type="Proteomes" id="UP000471152">
    <property type="component" value="Unassembled WGS sequence"/>
</dbReference>
<dbReference type="InterPro" id="IPR001173">
    <property type="entry name" value="Glyco_trans_2-like"/>
</dbReference>
<evidence type="ECO:0000256" key="2">
    <source>
        <dbReference type="ARBA" id="ARBA00006739"/>
    </source>
</evidence>
<proteinExistence type="inferred from homology"/>
<organism evidence="7 9">
    <name type="scientific">Modestobacter muralis</name>
    <dbReference type="NCBI Taxonomy" id="1608614"/>
    <lineage>
        <taxon>Bacteria</taxon>
        <taxon>Bacillati</taxon>
        <taxon>Actinomycetota</taxon>
        <taxon>Actinomycetes</taxon>
        <taxon>Geodermatophilales</taxon>
        <taxon>Geodermatophilaceae</taxon>
        <taxon>Modestobacter</taxon>
    </lineage>
</organism>
<gene>
    <name evidence="7" type="ORF">G3R41_01410</name>
    <name evidence="6" type="ORF">GCU67_01410</name>
</gene>
<accession>A0A6P0H1N7</accession>
<dbReference type="PANTHER" id="PTHR43179:SF12">
    <property type="entry name" value="GALACTOFURANOSYLTRANSFERASE GLFT2"/>
    <property type="match status" value="1"/>
</dbReference>
<name>A0A6P0H1N7_9ACTN</name>
<evidence type="ECO:0000256" key="3">
    <source>
        <dbReference type="ARBA" id="ARBA00022676"/>
    </source>
</evidence>
<dbReference type="EMBL" id="JAAGWB010000004">
    <property type="protein sequence ID" value="NEN49598.1"/>
    <property type="molecule type" value="Genomic_DNA"/>
</dbReference>
<protein>
    <submittedName>
        <fullName evidence="7">Glycosyltransferase</fullName>
    </submittedName>
</protein>
<keyword evidence="4 7" id="KW-0808">Transferase</keyword>
<comment type="caution">
    <text evidence="7">The sequence shown here is derived from an EMBL/GenBank/DDBJ whole genome shotgun (WGS) entry which is preliminary data.</text>
</comment>
<evidence type="ECO:0000313" key="7">
    <source>
        <dbReference type="EMBL" id="NEN49598.1"/>
    </source>
</evidence>
<dbReference type="Pfam" id="PF00535">
    <property type="entry name" value="Glycos_transf_2"/>
    <property type="match status" value="1"/>
</dbReference>